<dbReference type="GO" id="GO:0006020">
    <property type="term" value="P:inositol metabolic process"/>
    <property type="evidence" value="ECO:0007669"/>
    <property type="project" value="TreeGrafter"/>
</dbReference>
<feature type="region of interest" description="Disordered" evidence="16">
    <location>
        <begin position="1"/>
        <end position="56"/>
    </location>
</feature>
<feature type="region of interest" description="Disordered" evidence="16">
    <location>
        <begin position="675"/>
        <end position="742"/>
    </location>
</feature>
<dbReference type="PANTHER" id="PTHR12750:SF9">
    <property type="entry name" value="INOSITOL HEXAKISPHOSPHATE AND DIPHOSPHOINOSITOL-PENTAKISPHOSPHATE KINASE"/>
    <property type="match status" value="1"/>
</dbReference>
<feature type="compositionally biased region" description="Polar residues" evidence="16">
    <location>
        <begin position="159"/>
        <end position="169"/>
    </location>
</feature>
<feature type="compositionally biased region" description="Basic and acidic residues" evidence="16">
    <location>
        <begin position="1"/>
        <end position="14"/>
    </location>
</feature>
<organism evidence="19 20">
    <name type="scientific">Carpinus fangiana</name>
    <dbReference type="NCBI Taxonomy" id="176857"/>
    <lineage>
        <taxon>Eukaryota</taxon>
        <taxon>Viridiplantae</taxon>
        <taxon>Streptophyta</taxon>
        <taxon>Embryophyta</taxon>
        <taxon>Tracheophyta</taxon>
        <taxon>Spermatophyta</taxon>
        <taxon>Magnoliopsida</taxon>
        <taxon>eudicotyledons</taxon>
        <taxon>Gunneridae</taxon>
        <taxon>Pentapetalae</taxon>
        <taxon>rosids</taxon>
        <taxon>fabids</taxon>
        <taxon>Fagales</taxon>
        <taxon>Betulaceae</taxon>
        <taxon>Carpinus</taxon>
    </lineage>
</organism>
<comment type="caution">
    <text evidence="19">The sequence shown here is derived from an EMBL/GenBank/DDBJ whole genome shotgun (WGS) entry which is preliminary data.</text>
</comment>
<dbReference type="InterPro" id="IPR040557">
    <property type="entry name" value="VIP1_N"/>
</dbReference>
<dbReference type="GO" id="GO:0005856">
    <property type="term" value="C:cytoskeleton"/>
    <property type="evidence" value="ECO:0007669"/>
    <property type="project" value="UniProtKB-SubCell"/>
</dbReference>
<feature type="compositionally biased region" description="Polar residues" evidence="16">
    <location>
        <begin position="268"/>
        <end position="279"/>
    </location>
</feature>
<comment type="subcellular location">
    <subcellularLocation>
        <location evidence="1">Cytoplasm</location>
        <location evidence="1">Cytoskeleton</location>
    </subcellularLocation>
    <subcellularLocation>
        <location evidence="14">Cytoplasm</location>
        <location evidence="14">Cytosol</location>
    </subcellularLocation>
</comment>
<evidence type="ECO:0000259" key="18">
    <source>
        <dbReference type="Pfam" id="PF18086"/>
    </source>
</evidence>
<feature type="domain" description="VIP1 N-terminal" evidence="18">
    <location>
        <begin position="295"/>
        <end position="382"/>
    </location>
</feature>
<evidence type="ECO:0000256" key="14">
    <source>
        <dbReference type="RuleBase" id="RU365032"/>
    </source>
</evidence>
<dbReference type="Proteomes" id="UP000327013">
    <property type="component" value="Unassembled WGS sequence"/>
</dbReference>
<evidence type="ECO:0000256" key="13">
    <source>
        <dbReference type="ARBA" id="ARBA00071668"/>
    </source>
</evidence>
<keyword evidence="8 14" id="KW-0418">Kinase</keyword>
<feature type="region of interest" description="Disordered" evidence="16">
    <location>
        <begin position="862"/>
        <end position="884"/>
    </location>
</feature>
<feature type="domain" description="ATP-grasp fold RimK-type" evidence="17">
    <location>
        <begin position="519"/>
        <end position="610"/>
    </location>
</feature>
<dbReference type="PANTHER" id="PTHR12750">
    <property type="entry name" value="DIPHOSPHOINOSITOL PENTAKISPHOSPHATE KINASE"/>
    <property type="match status" value="1"/>
</dbReference>
<name>A0A5N6KRW6_9ROSI</name>
<dbReference type="Gene3D" id="3.40.50.1240">
    <property type="entry name" value="Phosphoglycerate mutase-like"/>
    <property type="match status" value="1"/>
</dbReference>
<dbReference type="InterPro" id="IPR000560">
    <property type="entry name" value="His_Pase_clade-2"/>
</dbReference>
<comment type="function">
    <text evidence="14">Bifunctional inositol kinase that acts in concert with the IP6K kinases to synthesize the diphosphate group-containing inositol pyrophosphates diphosphoinositol pentakisphosphate, PP-InsP5, and bis-diphosphoinositol tetrakisphosphate, (PP)2-InsP4. PP-InsP5 and (PP)2-InsP4, also respectively called InsP7 and InsP8, may regulate a variety of cellular processes, including apoptosis, vesicle trafficking, cytoskeletal dynamics, and exocytosis. Phosphorylates inositol hexakisphosphate (InsP6).</text>
</comment>
<feature type="compositionally biased region" description="Polar residues" evidence="16">
    <location>
        <begin position="697"/>
        <end position="708"/>
    </location>
</feature>
<feature type="compositionally biased region" description="Low complexity" evidence="16">
    <location>
        <begin position="180"/>
        <end position="194"/>
    </location>
</feature>
<keyword evidence="6 14" id="KW-0808">Transferase</keyword>
<dbReference type="Pfam" id="PF18086">
    <property type="entry name" value="PPIP5K2_N"/>
    <property type="match status" value="1"/>
</dbReference>
<feature type="compositionally biased region" description="Basic and acidic residues" evidence="16">
    <location>
        <begin position="1185"/>
        <end position="1194"/>
    </location>
</feature>
<dbReference type="GO" id="GO:0005524">
    <property type="term" value="F:ATP binding"/>
    <property type="evidence" value="ECO:0007669"/>
    <property type="project" value="UniProtKB-KW"/>
</dbReference>
<evidence type="ECO:0000256" key="11">
    <source>
        <dbReference type="ARBA" id="ARBA00033696"/>
    </source>
</evidence>
<evidence type="ECO:0000256" key="8">
    <source>
        <dbReference type="ARBA" id="ARBA00022777"/>
    </source>
</evidence>
<reference evidence="19 20" key="1">
    <citation type="submission" date="2019-06" db="EMBL/GenBank/DDBJ databases">
        <title>A chromosomal-level reference genome of Carpinus fangiana (Coryloideae, Betulaceae).</title>
        <authorList>
            <person name="Yang X."/>
            <person name="Wang Z."/>
            <person name="Zhang L."/>
            <person name="Hao G."/>
            <person name="Liu J."/>
            <person name="Yang Y."/>
        </authorList>
    </citation>
    <scope>NUCLEOTIDE SEQUENCE [LARGE SCALE GENOMIC DNA]</scope>
    <source>
        <strain evidence="19">Cfa_2016G</strain>
        <tissue evidence="19">Leaf</tissue>
    </source>
</reference>
<feature type="compositionally biased region" description="Polar residues" evidence="16">
    <location>
        <begin position="46"/>
        <end position="56"/>
    </location>
</feature>
<dbReference type="Pfam" id="PF08443">
    <property type="entry name" value="RimK"/>
    <property type="match status" value="1"/>
</dbReference>
<feature type="compositionally biased region" description="Low complexity" evidence="16">
    <location>
        <begin position="221"/>
        <end position="240"/>
    </location>
</feature>
<sequence length="1544" mass="168687">MDDHLRRTTSRDSNKSNPASDSGLHPPFSSAQSALAASRRGASIDLQGSVTPRTASANFVSRSPSLLWPDARQHLLRRLSQSSSTSIPPIESLPEASVPQQPHAPPRQSSEAARVSPAPSPFLIPRGRSASSLNLDAGGFLPSSFRSLGAAIMNGTWSAAPSNASSTVGSDEDNVRASMSGPTTATSSASAAVVPGGGSYFPHSDRSHADTTQSMPPPTVPASAAPAPAPTPASSDALASRPQQIARNPRKTVPGSRRISGVYPGNASPISDRSAQTSVDGRESATSRVAPLGIIGICALDSKARSKPSRNILNRINANQEFDVIIFGDKVILDETPENWPLCDYLISFFSDGFPLDKAISYVRLRKPFSVNDLPMQMVLWDRRICLKILDKFEVPTPKRVEVSRDGGPTLPSSDVAQHVLERTSVKIRGPDEGSSTAQTPPTRVVMLDDDTLSVDGVEIKKPFVEKPVSGEDHNINIYYAKDAGGGGRRLFRKINNKSSEADDTLNVPRAVTDPGSSYIFEKFLSTDGNEDVKAYTVGSDFCHAETRKSPTVDGIVKRNTHGKEMRYVADLSPDERTIARKISEAFGQRVCGFDLLRTGGSSYVIDVNGWSFVKDNNDYYDKCASIMKSLFLEEKARKDGKVPPTDISSSTEAHIRPSSGHLSNAFKSILKSPSMSRLAGHHHQNTRVNGRASPDISGQSVPFTSPPSIEKPQPAHLPAATLPQPESLPPPAVGSTAASDSGVIDAQPAEQVQQPVPAPASKAQWKLKGMVAVIRHADRTPKQKFKFTFHSQHFVELLKGHRQEVVLNGEAALNSVMEAVKLALQEGKEDPDKLKLLRTSLARKGSWPGTKVQIKPMFRKKKSPAPLPTKDVRPKGAEVAKRGVREASVDITTDDEAGTPKTPHRQSINDVTLSREAAEEDNLELEKLQLIIKWGGEPTHSARYQAQELGENMRNDLLLMNRDALDDLKVYSSSERRVTTSANIWTSAFLDQQVVPPDYVEIRKALLDDSNAAKDEMDKVKKKLKGLLREGKKAPSQFTWPENMPEPYLVVRRVVRLMKFHREVMRYNFAQLYGGAASSLASAVKGSSTRSSSPGLASSMSQAQAVNKIQGRWCCGEDADLFKERWEKLFVEFLDPEKVDPSKISELHDTMKFDAVHNRQFLEWIFTPPPELLEQYLAIEDAAEDRPTTRPRENSVASVRPSQDPEPGISKRPTNKSLGEKSNTPNLAERMGFRRRTGQLDPASIRNSLTGTISEQHFALYTGGGKPRNEAGQEKLRELFNYAKILFDYIGPQEYGIKDSEKLEIGLLTSLPLLRAIVNDLEDMQASEGAKTSIYFTKESHIYTLLNCVIEGGIETKIERNKIPELDYLSTICFELYESQNSMHDETDEAFNYSIRITISPGCHAFEPLDVQLDSKHCIGFAPRRSLTAHNDWKHVIETLRAKFHTVKLPKSFVAVNLAEKAPQAFENPGEGGEGVDSDDAVQVGPESIGGHLLKVRSSKPGFEEGAAGLGFTGLDEPALGVVPSEQQPAAAADDTTLDSVPP</sequence>
<comment type="catalytic activity">
    <reaction evidence="12">
        <text>1D-myo-inositol hexakisphosphate + ATP = 1-diphospho-1D-myo-inositol 2,3,4,5,6-pentakisphosphate + ADP</text>
        <dbReference type="Rhea" id="RHEA:37459"/>
        <dbReference type="ChEBI" id="CHEBI:30616"/>
        <dbReference type="ChEBI" id="CHEBI:58130"/>
        <dbReference type="ChEBI" id="CHEBI:74946"/>
        <dbReference type="ChEBI" id="CHEBI:456216"/>
        <dbReference type="EC" id="2.7.4.24"/>
    </reaction>
    <physiologicalReaction direction="left-to-right" evidence="12">
        <dbReference type="Rhea" id="RHEA:37460"/>
    </physiologicalReaction>
</comment>
<keyword evidence="10" id="KW-0206">Cytoskeleton</keyword>
<dbReference type="InterPro" id="IPR013651">
    <property type="entry name" value="ATP-grasp_RimK-type"/>
</dbReference>
<dbReference type="GO" id="GO:0052843">
    <property type="term" value="F:inositol-1-diphosphate-2,3,4,5,6-pentakisphosphate diphosphatase activity"/>
    <property type="evidence" value="ECO:0007669"/>
    <property type="project" value="UniProtKB-ARBA"/>
</dbReference>
<keyword evidence="4 14" id="KW-0963">Cytoplasm</keyword>
<feature type="compositionally biased region" description="Basic and acidic residues" evidence="16">
    <location>
        <begin position="871"/>
        <end position="884"/>
    </location>
</feature>
<feature type="compositionally biased region" description="Polar residues" evidence="16">
    <location>
        <begin position="1216"/>
        <end position="1227"/>
    </location>
</feature>
<evidence type="ECO:0000256" key="3">
    <source>
        <dbReference type="ARBA" id="ARBA00012893"/>
    </source>
</evidence>
<feature type="region of interest" description="Disordered" evidence="16">
    <location>
        <begin position="1185"/>
        <end position="1231"/>
    </location>
</feature>
<keyword evidence="5" id="KW-0597">Phosphoprotein</keyword>
<evidence type="ECO:0000256" key="7">
    <source>
        <dbReference type="ARBA" id="ARBA00022741"/>
    </source>
</evidence>
<dbReference type="SUPFAM" id="SSF56059">
    <property type="entry name" value="Glutathione synthetase ATP-binding domain-like"/>
    <property type="match status" value="1"/>
</dbReference>
<dbReference type="SUPFAM" id="SSF53254">
    <property type="entry name" value="Phosphoglycerate mutase-like"/>
    <property type="match status" value="1"/>
</dbReference>
<dbReference type="GO" id="GO:0033857">
    <property type="term" value="F:5-diphosphoinositol pentakisphosphate 1-kinase activity"/>
    <property type="evidence" value="ECO:0007669"/>
    <property type="project" value="TreeGrafter"/>
</dbReference>
<evidence type="ECO:0000256" key="16">
    <source>
        <dbReference type="SAM" id="MobiDB-lite"/>
    </source>
</evidence>
<keyword evidence="9 14" id="KW-0067">ATP-binding</keyword>
<dbReference type="Pfam" id="PF00328">
    <property type="entry name" value="His_Phos_2"/>
    <property type="match status" value="1"/>
</dbReference>
<feature type="region of interest" description="Disordered" evidence="16">
    <location>
        <begin position="159"/>
        <end position="283"/>
    </location>
</feature>
<dbReference type="FunFam" id="3.40.50.11950:FF:000002">
    <property type="entry name" value="Inositol hexakisphosphate and diphosphoinositol-pentakisphosphate kinase"/>
    <property type="match status" value="1"/>
</dbReference>
<dbReference type="EMBL" id="VIBQ01000010">
    <property type="protein sequence ID" value="KAB8339203.1"/>
    <property type="molecule type" value="Genomic_DNA"/>
</dbReference>
<proteinExistence type="inferred from homology"/>
<dbReference type="EC" id="2.7.4.24" evidence="3 14"/>
<dbReference type="GO" id="GO:0032958">
    <property type="term" value="P:inositol phosphate biosynthetic process"/>
    <property type="evidence" value="ECO:0007669"/>
    <property type="project" value="TreeGrafter"/>
</dbReference>
<evidence type="ECO:0000256" key="15">
    <source>
        <dbReference type="SAM" id="Coils"/>
    </source>
</evidence>
<feature type="compositionally biased region" description="Low complexity" evidence="16">
    <location>
        <begin position="29"/>
        <end position="43"/>
    </location>
</feature>
<feature type="compositionally biased region" description="Low complexity" evidence="16">
    <location>
        <begin position="79"/>
        <end position="95"/>
    </location>
</feature>
<comment type="similarity">
    <text evidence="2 14">Belongs to the histidine acid phosphatase family. VIP1 subfamily.</text>
</comment>
<dbReference type="InterPro" id="IPR037446">
    <property type="entry name" value="His_Pase_VIP1"/>
</dbReference>
<feature type="region of interest" description="Disordered" evidence="16">
    <location>
        <begin position="1520"/>
        <end position="1544"/>
    </location>
</feature>
<evidence type="ECO:0000256" key="6">
    <source>
        <dbReference type="ARBA" id="ARBA00022679"/>
    </source>
</evidence>
<feature type="region of interest" description="Disordered" evidence="16">
    <location>
        <begin position="638"/>
        <end position="660"/>
    </location>
</feature>
<evidence type="ECO:0000313" key="20">
    <source>
        <dbReference type="Proteomes" id="UP000327013"/>
    </source>
</evidence>
<gene>
    <name evidence="19" type="ORF">FH972_022137</name>
</gene>
<dbReference type="GO" id="GO:0005829">
    <property type="term" value="C:cytosol"/>
    <property type="evidence" value="ECO:0007669"/>
    <property type="project" value="UniProtKB-SubCell"/>
</dbReference>
<feature type="coiled-coil region" evidence="15">
    <location>
        <begin position="1004"/>
        <end position="1031"/>
    </location>
</feature>
<feature type="region of interest" description="Disordered" evidence="16">
    <location>
        <begin position="79"/>
        <end position="123"/>
    </location>
</feature>
<dbReference type="FunFam" id="3.30.470.20:FF:000036">
    <property type="entry name" value="Inositol hexakisphosphate and diphosphoinositol-pentakisphosphate kinase"/>
    <property type="match status" value="1"/>
</dbReference>
<keyword evidence="20" id="KW-1185">Reference proteome</keyword>
<evidence type="ECO:0000256" key="4">
    <source>
        <dbReference type="ARBA" id="ARBA00022490"/>
    </source>
</evidence>
<evidence type="ECO:0000259" key="17">
    <source>
        <dbReference type="Pfam" id="PF08443"/>
    </source>
</evidence>
<dbReference type="Gene3D" id="3.30.470.20">
    <property type="entry name" value="ATP-grasp fold, B domain"/>
    <property type="match status" value="1"/>
</dbReference>
<keyword evidence="7 14" id="KW-0547">Nucleotide-binding</keyword>
<protein>
    <recommendedName>
        <fullName evidence="13 14">Inositol hexakisphosphate and diphosphoinositol-pentakisphosphate kinase</fullName>
        <ecNumber evidence="3 14">2.7.4.24</ecNumber>
    </recommendedName>
</protein>
<keyword evidence="15" id="KW-0175">Coiled coil</keyword>
<evidence type="ECO:0000256" key="1">
    <source>
        <dbReference type="ARBA" id="ARBA00004245"/>
    </source>
</evidence>
<dbReference type="Gene3D" id="3.40.50.11950">
    <property type="match status" value="1"/>
</dbReference>
<comment type="catalytic activity">
    <reaction evidence="11">
        <text>5-diphospho-1D-myo-inositol 1,2,3,4,6-pentakisphosphate + ATP + H(+) = 1,5-bis(diphospho)-1D-myo-inositol 2,3,4,6-tetrakisphosphate + ADP</text>
        <dbReference type="Rhea" id="RHEA:10276"/>
        <dbReference type="ChEBI" id="CHEBI:15378"/>
        <dbReference type="ChEBI" id="CHEBI:30616"/>
        <dbReference type="ChEBI" id="CHEBI:58628"/>
        <dbReference type="ChEBI" id="CHEBI:77983"/>
        <dbReference type="ChEBI" id="CHEBI:456216"/>
        <dbReference type="EC" id="2.7.4.24"/>
    </reaction>
    <physiologicalReaction direction="left-to-right" evidence="11">
        <dbReference type="Rhea" id="RHEA:10277"/>
    </physiologicalReaction>
</comment>
<evidence type="ECO:0000256" key="2">
    <source>
        <dbReference type="ARBA" id="ARBA00005609"/>
    </source>
</evidence>
<evidence type="ECO:0000256" key="12">
    <source>
        <dbReference type="ARBA" id="ARBA00034629"/>
    </source>
</evidence>
<dbReference type="OrthoDB" id="18042at2759"/>
<dbReference type="InterPro" id="IPR029033">
    <property type="entry name" value="His_PPase_superfam"/>
</dbReference>
<evidence type="ECO:0000256" key="10">
    <source>
        <dbReference type="ARBA" id="ARBA00023212"/>
    </source>
</evidence>
<evidence type="ECO:0000256" key="9">
    <source>
        <dbReference type="ARBA" id="ARBA00022840"/>
    </source>
</evidence>
<evidence type="ECO:0000313" key="19">
    <source>
        <dbReference type="EMBL" id="KAB8339203.1"/>
    </source>
</evidence>
<evidence type="ECO:0000256" key="5">
    <source>
        <dbReference type="ARBA" id="ARBA00022553"/>
    </source>
</evidence>
<accession>A0A5N6KRW6</accession>
<dbReference type="GO" id="GO:0052723">
    <property type="term" value="F:inositol hexakisphosphate 1-kinase activity"/>
    <property type="evidence" value="ECO:0007669"/>
    <property type="project" value="UniProtKB-ARBA"/>
</dbReference>